<name>A0ABR0JFZ1_9EURO</name>
<organism evidence="3 4">
    <name type="scientific">Exophiala sideris</name>
    <dbReference type="NCBI Taxonomy" id="1016849"/>
    <lineage>
        <taxon>Eukaryota</taxon>
        <taxon>Fungi</taxon>
        <taxon>Dikarya</taxon>
        <taxon>Ascomycota</taxon>
        <taxon>Pezizomycotina</taxon>
        <taxon>Eurotiomycetes</taxon>
        <taxon>Chaetothyriomycetidae</taxon>
        <taxon>Chaetothyriales</taxon>
        <taxon>Herpotrichiellaceae</taxon>
        <taxon>Exophiala</taxon>
    </lineage>
</organism>
<feature type="region of interest" description="Disordered" evidence="2">
    <location>
        <begin position="473"/>
        <end position="495"/>
    </location>
</feature>
<comment type="caution">
    <text evidence="3">The sequence shown here is derived from an EMBL/GenBank/DDBJ whole genome shotgun (WGS) entry which is preliminary data.</text>
</comment>
<evidence type="ECO:0000313" key="3">
    <source>
        <dbReference type="EMBL" id="KAK5063524.1"/>
    </source>
</evidence>
<evidence type="ECO:0000256" key="2">
    <source>
        <dbReference type="SAM" id="MobiDB-lite"/>
    </source>
</evidence>
<feature type="region of interest" description="Disordered" evidence="2">
    <location>
        <begin position="376"/>
        <end position="426"/>
    </location>
</feature>
<feature type="coiled-coil region" evidence="1">
    <location>
        <begin position="101"/>
        <end position="261"/>
    </location>
</feature>
<evidence type="ECO:0008006" key="5">
    <source>
        <dbReference type="Google" id="ProtNLM"/>
    </source>
</evidence>
<accession>A0ABR0JFZ1</accession>
<feature type="compositionally biased region" description="Basic residues" evidence="2">
    <location>
        <begin position="376"/>
        <end position="395"/>
    </location>
</feature>
<evidence type="ECO:0000256" key="1">
    <source>
        <dbReference type="SAM" id="Coils"/>
    </source>
</evidence>
<evidence type="ECO:0000313" key="4">
    <source>
        <dbReference type="Proteomes" id="UP001345691"/>
    </source>
</evidence>
<feature type="region of interest" description="Disordered" evidence="2">
    <location>
        <begin position="787"/>
        <end position="831"/>
    </location>
</feature>
<protein>
    <recommendedName>
        <fullName evidence="5">NUDE domain-containing protein</fullName>
    </recommendedName>
</protein>
<gene>
    <name evidence="3" type="ORF">LTR69_004230</name>
</gene>
<keyword evidence="4" id="KW-1185">Reference proteome</keyword>
<feature type="compositionally biased region" description="Acidic residues" evidence="2">
    <location>
        <begin position="519"/>
        <end position="528"/>
    </location>
</feature>
<proteinExistence type="predicted"/>
<keyword evidence="1" id="KW-0175">Coiled coil</keyword>
<reference evidence="3 4" key="1">
    <citation type="submission" date="2023-08" db="EMBL/GenBank/DDBJ databases">
        <title>Black Yeasts Isolated from many extreme environments.</title>
        <authorList>
            <person name="Coleine C."/>
            <person name="Stajich J.E."/>
            <person name="Selbmann L."/>
        </authorList>
    </citation>
    <scope>NUCLEOTIDE SEQUENCE [LARGE SCALE GENOMIC DNA]</scope>
    <source>
        <strain evidence="3 4">CCFEE 6328</strain>
    </source>
</reference>
<feature type="region of interest" description="Disordered" evidence="2">
    <location>
        <begin position="519"/>
        <end position="608"/>
    </location>
</feature>
<sequence length="855" mass="95009">MATFNSTSLRYKSFCHTNNDLPTPPSSDTRSDHIPDDVNTIMSRTNDDRASIDDVKLQCCCGRPECAYLENNNTLLGGIERDLETAALLGQALLNRHESYVSESQLEHDRLTTYINKLEKERDSLQAANAKIVEENRGLLDQLEYANTSIRDSDHHVKRLEALLRDCEVEAQKLNGVTRRAEELELRILDMEKERVILSSKVEDSQEETRGTIQRWKESVLKVRQLEYEIQRIEWEAKQDRQRHEEIIARLERERSLERELGGAEGRLKGAAALHNLNGKALGNNNVVSHFVRDILQDNANLQAGIAELRQLLHTSNEEVQNLREQILQHQPVEYDTTTLEEIPRPGPLSEQLDWPDAAPKPLQQEVHVHHHYHAKIAGKQHRTPTIRRSSRKRPAFGLGMLPSTPEPSTPSTPLSSSQRIISSPGFPLTLHQPQPRFNRWSMQSGGTASTILSSFPSSPRSYFEHSSSIFDRLEGGEDSSRPTSPESAAGFNEPMYRARNYKGRIEEEFINPLNEEEEEAFVDEPEEIQSNPLLPSEEQTELQVRDFGGQESPSRDLTPKPSQILVTEDQDCSTNRSQMPALQEPEGERDASESEATSTITKPTEIAEQAESYLQPRRDLMTGSSCLTTPDLINIPEIHIRPSHHRSSSHDSLVSISGMDIHLAKRPTTSTSQSSTFLKGNKAYFALSPSAARRLPSAQPLTTVTEFTALGTARSVSADSIALASNASSKPQTPERSVSLSVEALSGIAGLPRPTRQEQQSPPPSGFSSLLGGWVRGKWGVAPTKSNVDLKSPTTPPAPVQSQAATSFLFPSGRAPGINQRGAIAGLRPPRRLPCSGIEVKLVDHDSLKESLAE</sequence>
<dbReference type="EMBL" id="JAVRRF010000007">
    <property type="protein sequence ID" value="KAK5063524.1"/>
    <property type="molecule type" value="Genomic_DNA"/>
</dbReference>
<dbReference type="Proteomes" id="UP001345691">
    <property type="component" value="Unassembled WGS sequence"/>
</dbReference>
<feature type="coiled-coil region" evidence="1">
    <location>
        <begin position="299"/>
        <end position="326"/>
    </location>
</feature>